<dbReference type="PANTHER" id="PTHR43566">
    <property type="entry name" value="CONSERVED PROTEIN"/>
    <property type="match status" value="1"/>
</dbReference>
<accession>A0A0Q9YPM3</accession>
<reference evidence="4" key="2">
    <citation type="journal article" date="2016" name="Genome Announc.">
        <title>Draft Genome Sequences of Two Novel Amoeba-Resistant Intranuclear Bacteria, 'Candidatus Berkiella cookevillensis' and 'Candidatus Berkiella aquae'.</title>
        <authorList>
            <person name="Mehari Y.T."/>
            <person name="Arivett B.A."/>
            <person name="Farone A.L."/>
            <person name="Gunderson J.H."/>
            <person name="Farone M.B."/>
        </authorList>
    </citation>
    <scope>NUCLEOTIDE SEQUENCE</scope>
    <source>
        <strain evidence="4">CC99</strain>
    </source>
</reference>
<dbReference type="AlphaFoldDB" id="A0A0Q9YPM3"/>
<dbReference type="EMBL" id="LKHV02000001">
    <property type="protein sequence ID" value="MCS5707934.1"/>
    <property type="molecule type" value="Genomic_DNA"/>
</dbReference>
<dbReference type="SUPFAM" id="SSF52540">
    <property type="entry name" value="P-loop containing nucleoside triphosphate hydrolases"/>
    <property type="match status" value="1"/>
</dbReference>
<dbReference type="Proteomes" id="UP000051494">
    <property type="component" value="Unassembled WGS sequence"/>
</dbReference>
<dbReference type="RefSeq" id="WP_057624477.1">
    <property type="nucleotide sequence ID" value="NZ_LKHV02000001.1"/>
</dbReference>
<dbReference type="InterPro" id="IPR025420">
    <property type="entry name" value="DUF4143"/>
</dbReference>
<dbReference type="Pfam" id="PF13173">
    <property type="entry name" value="AAA_14"/>
    <property type="match status" value="1"/>
</dbReference>
<comment type="caution">
    <text evidence="3">The sequence shown here is derived from an EMBL/GenBank/DDBJ whole genome shotgun (WGS) entry which is preliminary data.</text>
</comment>
<dbReference type="PANTHER" id="PTHR43566:SF2">
    <property type="entry name" value="DUF4143 DOMAIN-CONTAINING PROTEIN"/>
    <property type="match status" value="1"/>
</dbReference>
<sequence>MYIKRTMEATIAKASSSFPVLMVTGPRQIGKTTLLQRCSESNRRYITLDDLNDRSLAKSDPELFFKRNPPPILIDEVQYAPELFSYIKIICDRERKNGLFWLTGSQKFHLMQNVSESLAGRIAILDLLGLSQAEIFNHAHDTQPLIPTSEWLINARKHARSDFSLMEVYKRIWSGSFPQIVLQTNTDRDLFYASYVQTYIQRDVREITNITNETGFYNFLRAVAARTGQLLNYADLARDADINHRTVKDWLNILETSGIIYLLRPYHNHVVNRLIKTPKLYFLDTGLCSYLTRWQSVDSLEAGAMSGHILETYIFTEILKSYWHNGKEAYFHFYRDKDDREIDLIIDQNNTLYPIEMKKTANPAANAPSNFKFLCGLQQNVGRGMVVCLAEKDIPLSRDVDAVPISYL</sequence>
<evidence type="ECO:0000313" key="4">
    <source>
        <dbReference type="EMBL" id="MCS5707934.1"/>
    </source>
</evidence>
<dbReference type="EMBL" id="LKHV01000006">
    <property type="protein sequence ID" value="KRG18487.1"/>
    <property type="molecule type" value="Genomic_DNA"/>
</dbReference>
<gene>
    <name evidence="4" type="ORF">CC99x_003345</name>
    <name evidence="3" type="ORF">CC99x_01372</name>
</gene>
<protein>
    <submittedName>
        <fullName evidence="4">ATP-binding protein</fullName>
    </submittedName>
</protein>
<dbReference type="GO" id="GO:0005524">
    <property type="term" value="F:ATP binding"/>
    <property type="evidence" value="ECO:0007669"/>
    <property type="project" value="UniProtKB-KW"/>
</dbReference>
<dbReference type="InterPro" id="IPR041682">
    <property type="entry name" value="AAA_14"/>
</dbReference>
<evidence type="ECO:0000259" key="1">
    <source>
        <dbReference type="Pfam" id="PF13173"/>
    </source>
</evidence>
<feature type="domain" description="AAA" evidence="1">
    <location>
        <begin position="18"/>
        <end position="135"/>
    </location>
</feature>
<dbReference type="PATRIC" id="fig|1590042.3.peg.1395"/>
<keyword evidence="4" id="KW-0547">Nucleotide-binding</keyword>
<reference evidence="4" key="3">
    <citation type="submission" date="2021-06" db="EMBL/GenBank/DDBJ databases">
        <title>Genomic Description and Analysis of Intracellular Bacteria, Candidatus Berkiella cookevillensis and Candidatus Berkiella aquae.</title>
        <authorList>
            <person name="Kidane D.T."/>
            <person name="Mehari Y.T."/>
            <person name="Rice F.C."/>
            <person name="Arivett B.A."/>
            <person name="Farone A.L."/>
            <person name="Berk S.G."/>
            <person name="Farone M.B."/>
        </authorList>
    </citation>
    <scope>NUCLEOTIDE SEQUENCE</scope>
    <source>
        <strain evidence="4">CC99</strain>
    </source>
</reference>
<reference evidence="3" key="1">
    <citation type="submission" date="2015-09" db="EMBL/GenBank/DDBJ databases">
        <title>Draft Genome Sequences of Two Novel Amoeba-resistant Intranuclear Bacteria, Candidatus Berkiella cookevillensis and Candidatus Berkiella aquae.</title>
        <authorList>
            <person name="Mehari Y.T."/>
            <person name="Arivett B.A."/>
            <person name="Farone A.L."/>
            <person name="Gunderson J.H."/>
            <person name="Farone M.B."/>
        </authorList>
    </citation>
    <scope>NUCLEOTIDE SEQUENCE [LARGE SCALE GENOMIC DNA]</scope>
    <source>
        <strain evidence="3">CC99</strain>
    </source>
</reference>
<proteinExistence type="predicted"/>
<keyword evidence="4" id="KW-0067">ATP-binding</keyword>
<evidence type="ECO:0000259" key="2">
    <source>
        <dbReference type="Pfam" id="PF13635"/>
    </source>
</evidence>
<dbReference type="InterPro" id="IPR027417">
    <property type="entry name" value="P-loop_NTPase"/>
</dbReference>
<organism evidence="3">
    <name type="scientific">Candidatus Berkiella cookevillensis</name>
    <dbReference type="NCBI Taxonomy" id="437022"/>
    <lineage>
        <taxon>Bacteria</taxon>
        <taxon>Pseudomonadati</taxon>
        <taxon>Pseudomonadota</taxon>
        <taxon>Gammaproteobacteria</taxon>
        <taxon>Candidatus Berkiellales</taxon>
        <taxon>Candidatus Berkiellaceae</taxon>
        <taxon>Candidatus Berkiella</taxon>
    </lineage>
</organism>
<name>A0A0Q9YPM3_9GAMM</name>
<evidence type="ECO:0000313" key="5">
    <source>
        <dbReference type="Proteomes" id="UP000051494"/>
    </source>
</evidence>
<dbReference type="STRING" id="437022.CC99x_01372"/>
<keyword evidence="5" id="KW-1185">Reference proteome</keyword>
<evidence type="ECO:0000313" key="3">
    <source>
        <dbReference type="EMBL" id="KRG18487.1"/>
    </source>
</evidence>
<dbReference type="Pfam" id="PF13635">
    <property type="entry name" value="DUF4143"/>
    <property type="match status" value="1"/>
</dbReference>
<dbReference type="OrthoDB" id="9771844at2"/>
<feature type="domain" description="DUF4143" evidence="2">
    <location>
        <begin position="201"/>
        <end position="359"/>
    </location>
</feature>